<evidence type="ECO:0000256" key="7">
    <source>
        <dbReference type="ARBA" id="ARBA00023004"/>
    </source>
</evidence>
<dbReference type="InterPro" id="IPR036396">
    <property type="entry name" value="Cyt_P450_sf"/>
</dbReference>
<dbReference type="PANTHER" id="PTHR24291">
    <property type="entry name" value="CYTOCHROME P450 FAMILY 4"/>
    <property type="match status" value="1"/>
</dbReference>
<accession>B4J5H6</accession>
<dbReference type="GO" id="GO:0016705">
    <property type="term" value="F:oxidoreductase activity, acting on paired donors, with incorporation or reduction of molecular oxygen"/>
    <property type="evidence" value="ECO:0007669"/>
    <property type="project" value="InterPro"/>
</dbReference>
<comment type="cofactor">
    <cofactor evidence="1 9">
        <name>heme</name>
        <dbReference type="ChEBI" id="CHEBI:30413"/>
    </cofactor>
</comment>
<sequence length="518" mass="60157">MVCGWCIATVLLSILIYWLIKINENYNILAFFARRVHTKDGRPVESIAPTPKGKTIFANCFDLYGKDAAGVFQHSRHLAKEMGTNYLSYSLGTAMYMIIEPEIVEFVLTNPQLITKGMVYNFMKSALRTGLLTSTGKKWHTRRKMITHTFHFNILEQFEEIFKAESQKFVDKFKDQSESVISLTDLIPRFTLNSICETAMGVNLDEMTEEGDRYRESFKLVEQCFVKRIKNPLQYSDTMYKLFGAKYDAHFLKVVHDFSSNIIAKRRILLEKELQERRDDQLPDDDIYINKKRRFAMLDTLICAEKDGLIDHEGICEEVDTLMFAGYDTTSMGLTFNLMNLSLHEDMQEMCYQEISENIDDDLSKLDINQLSKLKYMDRFIKETIRMYPSAPVMGRQTTSETELPNGLILPPGTQCVIHVYDLHRNPKYWNAPEQFDPDRFLPENSMDRHNFAYVPFSAGQRNCMGQKYAMLEIKTLLIYILKQFKILPITKAEDLILHSGITLCVKNDVKVKFVVRK</sequence>
<dbReference type="KEGG" id="dgr:6559421"/>
<dbReference type="SUPFAM" id="SSF48264">
    <property type="entry name" value="Cytochrome P450"/>
    <property type="match status" value="1"/>
</dbReference>
<evidence type="ECO:0000313" key="12">
    <source>
        <dbReference type="Proteomes" id="UP000001070"/>
    </source>
</evidence>
<dbReference type="EMBL" id="CH916367">
    <property type="protein sequence ID" value="EDW00739.1"/>
    <property type="molecule type" value="Genomic_DNA"/>
</dbReference>
<dbReference type="GO" id="GO:0020037">
    <property type="term" value="F:heme binding"/>
    <property type="evidence" value="ECO:0007669"/>
    <property type="project" value="InterPro"/>
</dbReference>
<proteinExistence type="inferred from homology"/>
<dbReference type="eggNOG" id="KOG0157">
    <property type="taxonomic scope" value="Eukaryota"/>
</dbReference>
<dbReference type="CDD" id="cd20628">
    <property type="entry name" value="CYP4"/>
    <property type="match status" value="1"/>
</dbReference>
<gene>
    <name evidence="11" type="primary">Dgri\GH21049</name>
    <name evidence="11" type="ORF">Dgri_GH21049</name>
</gene>
<keyword evidence="7 9" id="KW-0408">Iron</keyword>
<dbReference type="PRINTS" id="PR00463">
    <property type="entry name" value="EP450I"/>
</dbReference>
<dbReference type="FunCoup" id="B4J5H6">
    <property type="interactions" value="5"/>
</dbReference>
<evidence type="ECO:0000256" key="3">
    <source>
        <dbReference type="ARBA" id="ARBA00010617"/>
    </source>
</evidence>
<evidence type="ECO:0000256" key="1">
    <source>
        <dbReference type="ARBA" id="ARBA00001971"/>
    </source>
</evidence>
<protein>
    <submittedName>
        <fullName evidence="11">GH21049</fullName>
    </submittedName>
</protein>
<feature type="binding site" description="axial binding residue" evidence="9">
    <location>
        <position position="464"/>
    </location>
    <ligand>
        <name>heme</name>
        <dbReference type="ChEBI" id="CHEBI:30413"/>
    </ligand>
    <ligandPart>
        <name>Fe</name>
        <dbReference type="ChEBI" id="CHEBI:18248"/>
    </ligandPart>
</feature>
<dbReference type="InterPro" id="IPR001128">
    <property type="entry name" value="Cyt_P450"/>
</dbReference>
<organism evidence="12">
    <name type="scientific">Drosophila grimshawi</name>
    <name type="common">Hawaiian fruit fly</name>
    <name type="synonym">Idiomyia grimshawi</name>
    <dbReference type="NCBI Taxonomy" id="7222"/>
    <lineage>
        <taxon>Eukaryota</taxon>
        <taxon>Metazoa</taxon>
        <taxon>Ecdysozoa</taxon>
        <taxon>Arthropoda</taxon>
        <taxon>Hexapoda</taxon>
        <taxon>Insecta</taxon>
        <taxon>Pterygota</taxon>
        <taxon>Neoptera</taxon>
        <taxon>Endopterygota</taxon>
        <taxon>Diptera</taxon>
        <taxon>Brachycera</taxon>
        <taxon>Muscomorpha</taxon>
        <taxon>Ephydroidea</taxon>
        <taxon>Drosophilidae</taxon>
        <taxon>Drosophila</taxon>
        <taxon>Hawaiian Drosophila</taxon>
    </lineage>
</organism>
<reference evidence="11 12" key="1">
    <citation type="journal article" date="2007" name="Nature">
        <title>Evolution of genes and genomes on the Drosophila phylogeny.</title>
        <authorList>
            <consortium name="Drosophila 12 Genomes Consortium"/>
            <person name="Clark A.G."/>
            <person name="Eisen M.B."/>
            <person name="Smith D.R."/>
            <person name="Bergman C.M."/>
            <person name="Oliver B."/>
            <person name="Markow T.A."/>
            <person name="Kaufman T.C."/>
            <person name="Kellis M."/>
            <person name="Gelbart W."/>
            <person name="Iyer V.N."/>
            <person name="Pollard D.A."/>
            <person name="Sackton T.B."/>
            <person name="Larracuente A.M."/>
            <person name="Singh N.D."/>
            <person name="Abad J.P."/>
            <person name="Abt D.N."/>
            <person name="Adryan B."/>
            <person name="Aguade M."/>
            <person name="Akashi H."/>
            <person name="Anderson W.W."/>
            <person name="Aquadro C.F."/>
            <person name="Ardell D.H."/>
            <person name="Arguello R."/>
            <person name="Artieri C.G."/>
            <person name="Barbash D.A."/>
            <person name="Barker D."/>
            <person name="Barsanti P."/>
            <person name="Batterham P."/>
            <person name="Batzoglou S."/>
            <person name="Begun D."/>
            <person name="Bhutkar A."/>
            <person name="Blanco E."/>
            <person name="Bosak S.A."/>
            <person name="Bradley R.K."/>
            <person name="Brand A.D."/>
            <person name="Brent M.R."/>
            <person name="Brooks A.N."/>
            <person name="Brown R.H."/>
            <person name="Butlin R.K."/>
            <person name="Caggese C."/>
            <person name="Calvi B.R."/>
            <person name="Bernardo de Carvalho A."/>
            <person name="Caspi A."/>
            <person name="Castrezana S."/>
            <person name="Celniker S.E."/>
            <person name="Chang J.L."/>
            <person name="Chapple C."/>
            <person name="Chatterji S."/>
            <person name="Chinwalla A."/>
            <person name="Civetta A."/>
            <person name="Clifton S.W."/>
            <person name="Comeron J.M."/>
            <person name="Costello J.C."/>
            <person name="Coyne J.A."/>
            <person name="Daub J."/>
            <person name="David R.G."/>
            <person name="Delcher A.L."/>
            <person name="Delehaunty K."/>
            <person name="Do C.B."/>
            <person name="Ebling H."/>
            <person name="Edwards K."/>
            <person name="Eickbush T."/>
            <person name="Evans J.D."/>
            <person name="Filipski A."/>
            <person name="Findeiss S."/>
            <person name="Freyhult E."/>
            <person name="Fulton L."/>
            <person name="Fulton R."/>
            <person name="Garcia A.C."/>
            <person name="Gardiner A."/>
            <person name="Garfield D.A."/>
            <person name="Garvin B.E."/>
            <person name="Gibson G."/>
            <person name="Gilbert D."/>
            <person name="Gnerre S."/>
            <person name="Godfrey J."/>
            <person name="Good R."/>
            <person name="Gotea V."/>
            <person name="Gravely B."/>
            <person name="Greenberg A.J."/>
            <person name="Griffiths-Jones S."/>
            <person name="Gross S."/>
            <person name="Guigo R."/>
            <person name="Gustafson E.A."/>
            <person name="Haerty W."/>
            <person name="Hahn M.W."/>
            <person name="Halligan D.L."/>
            <person name="Halpern A.L."/>
            <person name="Halter G.M."/>
            <person name="Han M.V."/>
            <person name="Heger A."/>
            <person name="Hillier L."/>
            <person name="Hinrichs A.S."/>
            <person name="Holmes I."/>
            <person name="Hoskins R.A."/>
            <person name="Hubisz M.J."/>
            <person name="Hultmark D."/>
            <person name="Huntley M.A."/>
            <person name="Jaffe D.B."/>
            <person name="Jagadeeshan S."/>
            <person name="Jeck W.R."/>
            <person name="Johnson J."/>
            <person name="Jones C.D."/>
            <person name="Jordan W.C."/>
            <person name="Karpen G.H."/>
            <person name="Kataoka E."/>
            <person name="Keightley P.D."/>
            <person name="Kheradpour P."/>
            <person name="Kirkness E.F."/>
            <person name="Koerich L.B."/>
            <person name="Kristiansen K."/>
            <person name="Kudrna D."/>
            <person name="Kulathinal R.J."/>
            <person name="Kumar S."/>
            <person name="Kwok R."/>
            <person name="Lander E."/>
            <person name="Langley C.H."/>
            <person name="Lapoint R."/>
            <person name="Lazzaro B.P."/>
            <person name="Lee S.J."/>
            <person name="Levesque L."/>
            <person name="Li R."/>
            <person name="Lin C.F."/>
            <person name="Lin M.F."/>
            <person name="Lindblad-Toh K."/>
            <person name="Llopart A."/>
            <person name="Long M."/>
            <person name="Low L."/>
            <person name="Lozovsky E."/>
            <person name="Lu J."/>
            <person name="Luo M."/>
            <person name="Machado C.A."/>
            <person name="Makalowski W."/>
            <person name="Marzo M."/>
            <person name="Matsuda M."/>
            <person name="Matzkin L."/>
            <person name="McAllister B."/>
            <person name="McBride C.S."/>
            <person name="McKernan B."/>
            <person name="McKernan K."/>
            <person name="Mendez-Lago M."/>
            <person name="Minx P."/>
            <person name="Mollenhauer M.U."/>
            <person name="Montooth K."/>
            <person name="Mount S.M."/>
            <person name="Mu X."/>
            <person name="Myers E."/>
            <person name="Negre B."/>
            <person name="Newfeld S."/>
            <person name="Nielsen R."/>
            <person name="Noor M.A."/>
            <person name="O'Grady P."/>
            <person name="Pachter L."/>
            <person name="Papaceit M."/>
            <person name="Parisi M.J."/>
            <person name="Parisi M."/>
            <person name="Parts L."/>
            <person name="Pedersen J.S."/>
            <person name="Pesole G."/>
            <person name="Phillippy A.M."/>
            <person name="Ponting C.P."/>
            <person name="Pop M."/>
            <person name="Porcelli D."/>
            <person name="Powell J.R."/>
            <person name="Prohaska S."/>
            <person name="Pruitt K."/>
            <person name="Puig M."/>
            <person name="Quesneville H."/>
            <person name="Ram K.R."/>
            <person name="Rand D."/>
            <person name="Rasmussen M.D."/>
            <person name="Reed L.K."/>
            <person name="Reenan R."/>
            <person name="Reily A."/>
            <person name="Remington K.A."/>
            <person name="Rieger T.T."/>
            <person name="Ritchie M.G."/>
            <person name="Robin C."/>
            <person name="Rogers Y.H."/>
            <person name="Rohde C."/>
            <person name="Rozas J."/>
            <person name="Rubenfield M.J."/>
            <person name="Ruiz A."/>
            <person name="Russo S."/>
            <person name="Salzberg S.L."/>
            <person name="Sanchez-Gracia A."/>
            <person name="Saranga D.J."/>
            <person name="Sato H."/>
            <person name="Schaeffer S.W."/>
            <person name="Schatz M.C."/>
            <person name="Schlenke T."/>
            <person name="Schwartz R."/>
            <person name="Segarra C."/>
            <person name="Singh R.S."/>
            <person name="Sirot L."/>
            <person name="Sirota M."/>
            <person name="Sisneros N.B."/>
            <person name="Smith C.D."/>
            <person name="Smith T.F."/>
            <person name="Spieth J."/>
            <person name="Stage D.E."/>
            <person name="Stark A."/>
            <person name="Stephan W."/>
            <person name="Strausberg R.L."/>
            <person name="Strempel S."/>
            <person name="Sturgill D."/>
            <person name="Sutton G."/>
            <person name="Sutton G.G."/>
            <person name="Tao W."/>
            <person name="Teichmann S."/>
            <person name="Tobari Y.N."/>
            <person name="Tomimura Y."/>
            <person name="Tsolas J.M."/>
            <person name="Valente V.L."/>
            <person name="Venter E."/>
            <person name="Venter J.C."/>
            <person name="Vicario S."/>
            <person name="Vieira F.G."/>
            <person name="Vilella A.J."/>
            <person name="Villasante A."/>
            <person name="Walenz B."/>
            <person name="Wang J."/>
            <person name="Wasserman M."/>
            <person name="Watts T."/>
            <person name="Wilson D."/>
            <person name="Wilson R.K."/>
            <person name="Wing R.A."/>
            <person name="Wolfner M.F."/>
            <person name="Wong A."/>
            <person name="Wong G.K."/>
            <person name="Wu C.I."/>
            <person name="Wu G."/>
            <person name="Yamamoto D."/>
            <person name="Yang H.P."/>
            <person name="Yang S.P."/>
            <person name="Yorke J.A."/>
            <person name="Yoshida K."/>
            <person name="Zdobnov E."/>
            <person name="Zhang P."/>
            <person name="Zhang Y."/>
            <person name="Zimin A.V."/>
            <person name="Baldwin J."/>
            <person name="Abdouelleil A."/>
            <person name="Abdulkadir J."/>
            <person name="Abebe A."/>
            <person name="Abera B."/>
            <person name="Abreu J."/>
            <person name="Acer S.C."/>
            <person name="Aftuck L."/>
            <person name="Alexander A."/>
            <person name="An P."/>
            <person name="Anderson E."/>
            <person name="Anderson S."/>
            <person name="Arachi H."/>
            <person name="Azer M."/>
            <person name="Bachantsang P."/>
            <person name="Barry A."/>
            <person name="Bayul T."/>
            <person name="Berlin A."/>
            <person name="Bessette D."/>
            <person name="Bloom T."/>
            <person name="Blye J."/>
            <person name="Boguslavskiy L."/>
            <person name="Bonnet C."/>
            <person name="Boukhgalter B."/>
            <person name="Bourzgui I."/>
            <person name="Brown A."/>
            <person name="Cahill P."/>
            <person name="Channer S."/>
            <person name="Cheshatsang Y."/>
            <person name="Chuda L."/>
            <person name="Citroen M."/>
            <person name="Collymore A."/>
            <person name="Cooke P."/>
            <person name="Costello M."/>
            <person name="D'Aco K."/>
            <person name="Daza R."/>
            <person name="De Haan G."/>
            <person name="DeGray S."/>
            <person name="DeMaso C."/>
            <person name="Dhargay N."/>
            <person name="Dooley K."/>
            <person name="Dooley E."/>
            <person name="Doricent M."/>
            <person name="Dorje P."/>
            <person name="Dorjee K."/>
            <person name="Dupes A."/>
            <person name="Elong R."/>
            <person name="Falk J."/>
            <person name="Farina A."/>
            <person name="Faro S."/>
            <person name="Ferguson D."/>
            <person name="Fisher S."/>
            <person name="Foley C.D."/>
            <person name="Franke A."/>
            <person name="Friedrich D."/>
            <person name="Gadbois L."/>
            <person name="Gearin G."/>
            <person name="Gearin C.R."/>
            <person name="Giannoukos G."/>
            <person name="Goode T."/>
            <person name="Graham J."/>
            <person name="Grandbois E."/>
            <person name="Grewal S."/>
            <person name="Gyaltsen K."/>
            <person name="Hafez N."/>
            <person name="Hagos B."/>
            <person name="Hall J."/>
            <person name="Henson C."/>
            <person name="Hollinger A."/>
            <person name="Honan T."/>
            <person name="Huard M.D."/>
            <person name="Hughes L."/>
            <person name="Hurhula B."/>
            <person name="Husby M.E."/>
            <person name="Kamat A."/>
            <person name="Kanga B."/>
            <person name="Kashin S."/>
            <person name="Khazanovich D."/>
            <person name="Kisner P."/>
            <person name="Lance K."/>
            <person name="Lara M."/>
            <person name="Lee W."/>
            <person name="Lennon N."/>
            <person name="Letendre F."/>
            <person name="LeVine R."/>
            <person name="Lipovsky A."/>
            <person name="Liu X."/>
            <person name="Liu J."/>
            <person name="Liu S."/>
            <person name="Lokyitsang T."/>
            <person name="Lokyitsang Y."/>
            <person name="Lubonja R."/>
            <person name="Lui A."/>
            <person name="MacDonald P."/>
            <person name="Magnisalis V."/>
            <person name="Maru K."/>
            <person name="Matthews C."/>
            <person name="McCusker W."/>
            <person name="McDonough S."/>
            <person name="Mehta T."/>
            <person name="Meldrim J."/>
            <person name="Meneus L."/>
            <person name="Mihai O."/>
            <person name="Mihalev A."/>
            <person name="Mihova T."/>
            <person name="Mittelman R."/>
            <person name="Mlenga V."/>
            <person name="Montmayeur A."/>
            <person name="Mulrain L."/>
            <person name="Navidi A."/>
            <person name="Naylor J."/>
            <person name="Negash T."/>
            <person name="Nguyen T."/>
            <person name="Nguyen N."/>
            <person name="Nicol R."/>
            <person name="Norbu C."/>
            <person name="Norbu N."/>
            <person name="Novod N."/>
            <person name="O'Neill B."/>
            <person name="Osman S."/>
            <person name="Markiewicz E."/>
            <person name="Oyono O.L."/>
            <person name="Patti C."/>
            <person name="Phunkhang P."/>
            <person name="Pierre F."/>
            <person name="Priest M."/>
            <person name="Raghuraman S."/>
            <person name="Rege F."/>
            <person name="Reyes R."/>
            <person name="Rise C."/>
            <person name="Rogov P."/>
            <person name="Ross K."/>
            <person name="Ryan E."/>
            <person name="Settipalli S."/>
            <person name="Shea T."/>
            <person name="Sherpa N."/>
            <person name="Shi L."/>
            <person name="Shih D."/>
            <person name="Sparrow T."/>
            <person name="Spaulding J."/>
            <person name="Stalker J."/>
            <person name="Stange-Thomann N."/>
            <person name="Stavropoulos S."/>
            <person name="Stone C."/>
            <person name="Strader C."/>
            <person name="Tesfaye S."/>
            <person name="Thomson T."/>
            <person name="Thoulutsang Y."/>
            <person name="Thoulutsang D."/>
            <person name="Topham K."/>
            <person name="Topping I."/>
            <person name="Tsamla T."/>
            <person name="Vassiliev H."/>
            <person name="Vo A."/>
            <person name="Wangchuk T."/>
            <person name="Wangdi T."/>
            <person name="Weiand M."/>
            <person name="Wilkinson J."/>
            <person name="Wilson A."/>
            <person name="Yadav S."/>
            <person name="Young G."/>
            <person name="Yu Q."/>
            <person name="Zembek L."/>
            <person name="Zhong D."/>
            <person name="Zimmer A."/>
            <person name="Zwirko Z."/>
            <person name="Jaffe D.B."/>
            <person name="Alvarez P."/>
            <person name="Brockman W."/>
            <person name="Butler J."/>
            <person name="Chin C."/>
            <person name="Gnerre S."/>
            <person name="Grabherr M."/>
            <person name="Kleber M."/>
            <person name="Mauceli E."/>
            <person name="MacCallum I."/>
        </authorList>
    </citation>
    <scope>NUCLEOTIDE SEQUENCE [LARGE SCALE GENOMIC DNA]</scope>
    <source>
        <strain evidence="12">Tucson 15287-2541.00</strain>
    </source>
</reference>
<evidence type="ECO:0000256" key="9">
    <source>
        <dbReference type="PIRSR" id="PIRSR602401-1"/>
    </source>
</evidence>
<dbReference type="Gene3D" id="1.10.630.10">
    <property type="entry name" value="Cytochrome P450"/>
    <property type="match status" value="1"/>
</dbReference>
<dbReference type="PANTHER" id="PTHR24291:SF105">
    <property type="entry name" value="CYTOCHROME P450 4P1-RELATED"/>
    <property type="match status" value="1"/>
</dbReference>
<dbReference type="InterPro" id="IPR017972">
    <property type="entry name" value="Cyt_P450_CS"/>
</dbReference>
<evidence type="ECO:0000313" key="11">
    <source>
        <dbReference type="EMBL" id="EDW00739.1"/>
    </source>
</evidence>
<dbReference type="Proteomes" id="UP000001070">
    <property type="component" value="Unassembled WGS sequence"/>
</dbReference>
<keyword evidence="4 9" id="KW-0349">Heme</keyword>
<dbReference type="InParanoid" id="B4J5H6"/>
<dbReference type="STRING" id="7222.B4J5H6"/>
<dbReference type="PhylomeDB" id="B4J5H6"/>
<dbReference type="GO" id="GO:0004497">
    <property type="term" value="F:monooxygenase activity"/>
    <property type="evidence" value="ECO:0007669"/>
    <property type="project" value="UniProtKB-KW"/>
</dbReference>
<dbReference type="PRINTS" id="PR00385">
    <property type="entry name" value="P450"/>
</dbReference>
<dbReference type="InterPro" id="IPR002401">
    <property type="entry name" value="Cyt_P450_E_grp-I"/>
</dbReference>
<evidence type="ECO:0000256" key="10">
    <source>
        <dbReference type="RuleBase" id="RU000461"/>
    </source>
</evidence>
<evidence type="ECO:0000256" key="6">
    <source>
        <dbReference type="ARBA" id="ARBA00023002"/>
    </source>
</evidence>
<keyword evidence="8 10" id="KW-0503">Monooxygenase</keyword>
<dbReference type="HOGENOM" id="CLU_001570_5_1_1"/>
<evidence type="ECO:0000256" key="4">
    <source>
        <dbReference type="ARBA" id="ARBA00022617"/>
    </source>
</evidence>
<evidence type="ECO:0000256" key="8">
    <source>
        <dbReference type="ARBA" id="ARBA00023033"/>
    </source>
</evidence>
<dbReference type="SMR" id="B4J5H6"/>
<dbReference type="GO" id="GO:0005506">
    <property type="term" value="F:iron ion binding"/>
    <property type="evidence" value="ECO:0007669"/>
    <property type="project" value="InterPro"/>
</dbReference>
<evidence type="ECO:0000256" key="2">
    <source>
        <dbReference type="ARBA" id="ARBA00003690"/>
    </source>
</evidence>
<evidence type="ECO:0000256" key="5">
    <source>
        <dbReference type="ARBA" id="ARBA00022723"/>
    </source>
</evidence>
<dbReference type="OrthoDB" id="1470350at2759"/>
<keyword evidence="6 10" id="KW-0560">Oxidoreductase</keyword>
<comment type="similarity">
    <text evidence="3 10">Belongs to the cytochrome P450 family.</text>
</comment>
<comment type="function">
    <text evidence="2">May be involved in the metabolism of insect hormones and in the breakdown of synthetic insecticides.</text>
</comment>
<dbReference type="AlphaFoldDB" id="B4J5H6"/>
<dbReference type="InterPro" id="IPR050196">
    <property type="entry name" value="Cytochrome_P450_Monoox"/>
</dbReference>
<keyword evidence="5 9" id="KW-0479">Metal-binding</keyword>
<dbReference type="PROSITE" id="PS00086">
    <property type="entry name" value="CYTOCHROME_P450"/>
    <property type="match status" value="1"/>
</dbReference>
<dbReference type="Pfam" id="PF00067">
    <property type="entry name" value="p450"/>
    <property type="match status" value="1"/>
</dbReference>
<name>B4J5H6_DROGR</name>
<dbReference type="OMA" id="LNERRCH"/>
<keyword evidence="12" id="KW-1185">Reference proteome</keyword>